<dbReference type="EMBL" id="BHXQ01000002">
    <property type="protein sequence ID" value="GCC51231.1"/>
    <property type="molecule type" value="Genomic_DNA"/>
</dbReference>
<evidence type="ECO:0000256" key="3">
    <source>
        <dbReference type="ARBA" id="ARBA00004555"/>
    </source>
</evidence>
<protein>
    <recommendedName>
        <fullName evidence="5">Carboxypeptidase Q</fullName>
    </recommendedName>
    <alternativeName>
        <fullName evidence="20">Plasma glutamate carboxypeptidase</fullName>
    </alternativeName>
</protein>
<evidence type="ECO:0000256" key="7">
    <source>
        <dbReference type="ARBA" id="ARBA00022645"/>
    </source>
</evidence>
<evidence type="ECO:0000256" key="6">
    <source>
        <dbReference type="ARBA" id="ARBA00022525"/>
    </source>
</evidence>
<accession>A0A401U8J0</accession>
<keyword evidence="16" id="KW-0865">Zymogen</keyword>
<feature type="domain" description="Peptidase M28" evidence="22">
    <location>
        <begin position="305"/>
        <end position="497"/>
    </location>
</feature>
<feature type="chain" id="PRO_5019112732" description="Carboxypeptidase Q" evidence="21">
    <location>
        <begin position="24"/>
        <end position="520"/>
    </location>
</feature>
<keyword evidence="9" id="KW-0479">Metal-binding</keyword>
<dbReference type="PANTHER" id="PTHR12053:SF3">
    <property type="entry name" value="CARBOXYPEPTIDASE Q"/>
    <property type="match status" value="1"/>
</dbReference>
<evidence type="ECO:0000256" key="13">
    <source>
        <dbReference type="ARBA" id="ARBA00022833"/>
    </source>
</evidence>
<dbReference type="Pfam" id="PF04389">
    <property type="entry name" value="Peptidase_M28"/>
    <property type="match status" value="1"/>
</dbReference>
<evidence type="ECO:0000256" key="8">
    <source>
        <dbReference type="ARBA" id="ARBA00022670"/>
    </source>
</evidence>
<evidence type="ECO:0000313" key="24">
    <source>
        <dbReference type="Proteomes" id="UP000288227"/>
    </source>
</evidence>
<name>A0A401U8J0_9BACT</name>
<evidence type="ECO:0000256" key="5">
    <source>
        <dbReference type="ARBA" id="ARBA00014116"/>
    </source>
</evidence>
<evidence type="ECO:0000256" key="21">
    <source>
        <dbReference type="SAM" id="SignalP"/>
    </source>
</evidence>
<evidence type="ECO:0000256" key="16">
    <source>
        <dbReference type="ARBA" id="ARBA00023145"/>
    </source>
</evidence>
<dbReference type="GO" id="GO:0070573">
    <property type="term" value="F:metallodipeptidase activity"/>
    <property type="evidence" value="ECO:0007669"/>
    <property type="project" value="InterPro"/>
</dbReference>
<dbReference type="Proteomes" id="UP000288227">
    <property type="component" value="Unassembled WGS sequence"/>
</dbReference>
<keyword evidence="11" id="KW-0378">Hydrolase</keyword>
<comment type="subunit">
    <text evidence="19">Homodimer. The monomeric form is inactive while the homodimer is active.</text>
</comment>
<evidence type="ECO:0000256" key="18">
    <source>
        <dbReference type="ARBA" id="ARBA00023228"/>
    </source>
</evidence>
<keyword evidence="7" id="KW-0121">Carboxypeptidase</keyword>
<evidence type="ECO:0000256" key="9">
    <source>
        <dbReference type="ARBA" id="ARBA00022723"/>
    </source>
</evidence>
<keyword evidence="18" id="KW-0458">Lysosome</keyword>
<evidence type="ECO:0000259" key="22">
    <source>
        <dbReference type="Pfam" id="PF04389"/>
    </source>
</evidence>
<dbReference type="PANTHER" id="PTHR12053">
    <property type="entry name" value="PROTEASE FAMILY M28 PLASMA GLUTAMATE CARBOXYPEPTIDASE-RELATED"/>
    <property type="match status" value="1"/>
</dbReference>
<evidence type="ECO:0000256" key="19">
    <source>
        <dbReference type="ARBA" id="ARBA00025833"/>
    </source>
</evidence>
<dbReference type="RefSeq" id="WP_127121864.1">
    <property type="nucleotide sequence ID" value="NZ_BHXQ01000002.1"/>
</dbReference>
<sequence length="520" mass="57079">MKFKFTILCLVLLLFVTSGYAQSKDKVDSAAYAKLKSEGFDRSQVMHILSMLTDVNGPRLTNSPGYKTAANYAKSTMEGWGLSNAHFDSFGEFGKGWHVKKFALSATAPTYFNIISSPKAWSPGVKGTVSVDVVYLDVKTEEDLEKYKGKLKGKIVLFNFPIMPKPHFAPDATRHADSTLLKMANASPRDRAASGTRRFSTGAPEALTYKKWLLCQTEGAIAVLECSRGDHGTLYPQAATIPYAPETPAAQRVRAHSASAPKILPQVLVAAEHYNRMVRQIEKGVAVKIEITMETEFTPAEDGFNVIAEIPGSDKSAEVVMIGAHLDSWHGGTGTTDNGVGVAICMEAMRLIKASGIQPRRTIRIGLWGGEEQGLYGSRGYVKKHLGETVDGKVVLKPAAEKFSIYLNTDNGTGKWRGINMQGNEKVRPVFREWLKPFATTGTATLSLNSTGSTDHVPFDGVGLPGFQFITDPIEYFTRSWHSNMDTYERAIEDDLKYNAVLMATLAYQAAVRDEMVPRQ</sequence>
<dbReference type="InterPro" id="IPR007484">
    <property type="entry name" value="Peptidase_M28"/>
</dbReference>
<evidence type="ECO:0000256" key="17">
    <source>
        <dbReference type="ARBA" id="ARBA00023180"/>
    </source>
</evidence>
<comment type="caution">
    <text evidence="23">The sequence shown here is derived from an EMBL/GenBank/DDBJ whole genome shotgun (WGS) entry which is preliminary data.</text>
</comment>
<keyword evidence="15" id="KW-0482">Metalloprotease</keyword>
<keyword evidence="6" id="KW-0964">Secreted</keyword>
<dbReference type="Gene3D" id="3.40.630.10">
    <property type="entry name" value="Zn peptidases"/>
    <property type="match status" value="1"/>
</dbReference>
<evidence type="ECO:0000256" key="11">
    <source>
        <dbReference type="ARBA" id="ARBA00022801"/>
    </source>
</evidence>
<organism evidence="23 24">
    <name type="scientific">Chryseotalea sanaruensis</name>
    <dbReference type="NCBI Taxonomy" id="2482724"/>
    <lineage>
        <taxon>Bacteria</taxon>
        <taxon>Pseudomonadati</taxon>
        <taxon>Bacteroidota</taxon>
        <taxon>Cytophagia</taxon>
        <taxon>Cytophagales</taxon>
        <taxon>Chryseotaleaceae</taxon>
        <taxon>Chryseotalea</taxon>
    </lineage>
</organism>
<evidence type="ECO:0000313" key="23">
    <source>
        <dbReference type="EMBL" id="GCC51231.1"/>
    </source>
</evidence>
<dbReference type="GO" id="GO:0004180">
    <property type="term" value="F:carboxypeptidase activity"/>
    <property type="evidence" value="ECO:0007669"/>
    <property type="project" value="UniProtKB-KW"/>
</dbReference>
<evidence type="ECO:0000256" key="20">
    <source>
        <dbReference type="ARBA" id="ARBA00033328"/>
    </source>
</evidence>
<dbReference type="Gene3D" id="3.50.30.30">
    <property type="match status" value="1"/>
</dbReference>
<keyword evidence="8" id="KW-0645">Protease</keyword>
<evidence type="ECO:0000256" key="1">
    <source>
        <dbReference type="ARBA" id="ARBA00004240"/>
    </source>
</evidence>
<dbReference type="OrthoDB" id="9769665at2"/>
<feature type="signal peptide" evidence="21">
    <location>
        <begin position="1"/>
        <end position="23"/>
    </location>
</feature>
<dbReference type="GO" id="GO:0006508">
    <property type="term" value="P:proteolysis"/>
    <property type="evidence" value="ECO:0007669"/>
    <property type="project" value="UniProtKB-KW"/>
</dbReference>
<keyword evidence="14" id="KW-0333">Golgi apparatus</keyword>
<evidence type="ECO:0000256" key="12">
    <source>
        <dbReference type="ARBA" id="ARBA00022824"/>
    </source>
</evidence>
<keyword evidence="24" id="KW-1185">Reference proteome</keyword>
<dbReference type="GO" id="GO:0046872">
    <property type="term" value="F:metal ion binding"/>
    <property type="evidence" value="ECO:0007669"/>
    <property type="project" value="UniProtKB-KW"/>
</dbReference>
<dbReference type="SUPFAM" id="SSF53187">
    <property type="entry name" value="Zn-dependent exopeptidases"/>
    <property type="match status" value="1"/>
</dbReference>
<keyword evidence="10 21" id="KW-0732">Signal</keyword>
<dbReference type="InterPro" id="IPR039866">
    <property type="entry name" value="CPQ"/>
</dbReference>
<proteinExistence type="predicted"/>
<evidence type="ECO:0000256" key="4">
    <source>
        <dbReference type="ARBA" id="ARBA00004613"/>
    </source>
</evidence>
<dbReference type="GO" id="GO:0005764">
    <property type="term" value="C:lysosome"/>
    <property type="evidence" value="ECO:0007669"/>
    <property type="project" value="UniProtKB-SubCell"/>
</dbReference>
<evidence type="ECO:0000256" key="14">
    <source>
        <dbReference type="ARBA" id="ARBA00023034"/>
    </source>
</evidence>
<keyword evidence="12" id="KW-0256">Endoplasmic reticulum</keyword>
<evidence type="ECO:0000256" key="2">
    <source>
        <dbReference type="ARBA" id="ARBA00004371"/>
    </source>
</evidence>
<reference evidence="23 24" key="1">
    <citation type="submission" date="2018-11" db="EMBL/GenBank/DDBJ databases">
        <title>Chryseotalea sanarue gen. nov., sp., nov., a member of the family Cytophagaceae, isolated from a brackish lake in Hamamatsu Japan.</title>
        <authorList>
            <person name="Maejima Y."/>
            <person name="Iino T."/>
            <person name="Muraguchi Y."/>
            <person name="Fukuda K."/>
            <person name="Ohkuma M."/>
            <person name="Moriuchi R."/>
            <person name="Dohra H."/>
            <person name="Kimbara K."/>
            <person name="Shintani M."/>
        </authorList>
    </citation>
    <scope>NUCLEOTIDE SEQUENCE [LARGE SCALE GENOMIC DNA]</scope>
    <source>
        <strain evidence="23 24">Ys</strain>
    </source>
</reference>
<keyword evidence="13" id="KW-0862">Zinc</keyword>
<evidence type="ECO:0000256" key="15">
    <source>
        <dbReference type="ARBA" id="ARBA00023049"/>
    </source>
</evidence>
<dbReference type="GO" id="GO:0005576">
    <property type="term" value="C:extracellular region"/>
    <property type="evidence" value="ECO:0007669"/>
    <property type="project" value="UniProtKB-SubCell"/>
</dbReference>
<evidence type="ECO:0000256" key="10">
    <source>
        <dbReference type="ARBA" id="ARBA00022729"/>
    </source>
</evidence>
<gene>
    <name evidence="23" type="ORF">SanaruYs_14520</name>
</gene>
<comment type="subcellular location">
    <subcellularLocation>
        <location evidence="1">Endoplasmic reticulum</location>
    </subcellularLocation>
    <subcellularLocation>
        <location evidence="3">Golgi apparatus</location>
    </subcellularLocation>
    <subcellularLocation>
        <location evidence="2">Lysosome</location>
    </subcellularLocation>
    <subcellularLocation>
        <location evidence="4">Secreted</location>
    </subcellularLocation>
</comment>
<keyword evidence="17" id="KW-0325">Glycoprotein</keyword>
<dbReference type="AlphaFoldDB" id="A0A401U8J0"/>